<organism evidence="2 3">
    <name type="scientific">Actinoplanes ianthinogenes</name>
    <dbReference type="NCBI Taxonomy" id="122358"/>
    <lineage>
        <taxon>Bacteria</taxon>
        <taxon>Bacillati</taxon>
        <taxon>Actinomycetota</taxon>
        <taxon>Actinomycetes</taxon>
        <taxon>Micromonosporales</taxon>
        <taxon>Micromonosporaceae</taxon>
        <taxon>Actinoplanes</taxon>
    </lineage>
</organism>
<protein>
    <recommendedName>
        <fullName evidence="4">Transmembrane protein</fullName>
    </recommendedName>
</protein>
<keyword evidence="1" id="KW-0812">Transmembrane</keyword>
<keyword evidence="1" id="KW-0472">Membrane</keyword>
<feature type="transmembrane region" description="Helical" evidence="1">
    <location>
        <begin position="78"/>
        <end position="98"/>
    </location>
</feature>
<evidence type="ECO:0000256" key="1">
    <source>
        <dbReference type="SAM" id="Phobius"/>
    </source>
</evidence>
<evidence type="ECO:0000313" key="2">
    <source>
        <dbReference type="EMBL" id="BCJ45188.1"/>
    </source>
</evidence>
<dbReference type="EMBL" id="AP023356">
    <property type="protein sequence ID" value="BCJ45188.1"/>
    <property type="molecule type" value="Genomic_DNA"/>
</dbReference>
<gene>
    <name evidence="2" type="ORF">Aiant_58450</name>
</gene>
<dbReference type="RefSeq" id="WP_189334789.1">
    <property type="nucleotide sequence ID" value="NZ_AP023356.1"/>
</dbReference>
<sequence length="151" mass="16925">MIIRWTGLGVLLYLFSCLAIPAAFWAKETTYRLTGTHNVQLAELAVALVMLVFAAAVWFVGSLLNAKGDRHTVMGTPLQNGAALFLLVAWLMPCIAVGQTTHPVWGWLMFPSAILLWFLWLFISGLWTQRHIFYEGRAKLKAERENPNPPA</sequence>
<evidence type="ECO:0000313" key="3">
    <source>
        <dbReference type="Proteomes" id="UP000676967"/>
    </source>
</evidence>
<keyword evidence="3" id="KW-1185">Reference proteome</keyword>
<keyword evidence="1" id="KW-1133">Transmembrane helix</keyword>
<feature type="transmembrane region" description="Helical" evidence="1">
    <location>
        <begin position="104"/>
        <end position="127"/>
    </location>
</feature>
<name>A0ABM7M0U0_9ACTN</name>
<reference evidence="2 3" key="1">
    <citation type="submission" date="2020-08" db="EMBL/GenBank/DDBJ databases">
        <title>Whole genome shotgun sequence of Actinoplanes ianthinogenes NBRC 13996.</title>
        <authorList>
            <person name="Komaki H."/>
            <person name="Tamura T."/>
        </authorList>
    </citation>
    <scope>NUCLEOTIDE SEQUENCE [LARGE SCALE GENOMIC DNA]</scope>
    <source>
        <strain evidence="2 3">NBRC 13996</strain>
    </source>
</reference>
<evidence type="ECO:0008006" key="4">
    <source>
        <dbReference type="Google" id="ProtNLM"/>
    </source>
</evidence>
<proteinExistence type="predicted"/>
<feature type="transmembrane region" description="Helical" evidence="1">
    <location>
        <begin position="42"/>
        <end position="66"/>
    </location>
</feature>
<accession>A0ABM7M0U0</accession>
<dbReference type="Proteomes" id="UP000676967">
    <property type="component" value="Chromosome"/>
</dbReference>